<comment type="caution">
    <text evidence="10">The sequence shown here is derived from an EMBL/GenBank/DDBJ whole genome shotgun (WGS) entry which is preliminary data.</text>
</comment>
<dbReference type="Proteomes" id="UP000740329">
    <property type="component" value="Unassembled WGS sequence"/>
</dbReference>
<gene>
    <name evidence="8" type="primary">rpo1C</name>
    <name evidence="8" type="synonym">rpoA2</name>
    <name evidence="10" type="ORF">J3E07_000346</name>
</gene>
<dbReference type="HAMAP" id="MF_00411">
    <property type="entry name" value="RNApol_arch_Rpo1C"/>
    <property type="match status" value="1"/>
</dbReference>
<dbReference type="OrthoDB" id="372142at2157"/>
<feature type="domain" description="RNA polymerase Rpb1" evidence="9">
    <location>
        <begin position="45"/>
        <end position="328"/>
    </location>
</feature>
<evidence type="ECO:0000256" key="7">
    <source>
        <dbReference type="ARBA" id="ARBA00048552"/>
    </source>
</evidence>
<dbReference type="AlphaFoldDB" id="A0A8J7USU8"/>
<organism evidence="10 11">
    <name type="scientific">Methanococcus voltae</name>
    <dbReference type="NCBI Taxonomy" id="2188"/>
    <lineage>
        <taxon>Archaea</taxon>
        <taxon>Methanobacteriati</taxon>
        <taxon>Methanobacteriota</taxon>
        <taxon>Methanomada group</taxon>
        <taxon>Methanococci</taxon>
        <taxon>Methanococcales</taxon>
        <taxon>Methanococcaceae</taxon>
        <taxon>Methanococcus</taxon>
    </lineage>
</organism>
<dbReference type="EMBL" id="JAGGMV010000001">
    <property type="protein sequence ID" value="MBP2200948.1"/>
    <property type="molecule type" value="Genomic_DNA"/>
</dbReference>
<keyword evidence="3 8" id="KW-0808">Transferase</keyword>
<dbReference type="GO" id="GO:0000428">
    <property type="term" value="C:DNA-directed RNA polymerase complex"/>
    <property type="evidence" value="ECO:0007669"/>
    <property type="project" value="UniProtKB-KW"/>
</dbReference>
<keyword evidence="4 8" id="KW-0548">Nucleotidyltransferase</keyword>
<evidence type="ECO:0000256" key="6">
    <source>
        <dbReference type="ARBA" id="ARBA00023163"/>
    </source>
</evidence>
<comment type="subcellular location">
    <subcellularLocation>
        <location evidence="8">Cytoplasm</location>
    </subcellularLocation>
</comment>
<comment type="subunit">
    <text evidence="8">Part of the RNA polymerase complex.</text>
</comment>
<keyword evidence="1 8" id="KW-0240">DNA-directed RNA polymerase</keyword>
<evidence type="ECO:0000256" key="3">
    <source>
        <dbReference type="ARBA" id="ARBA00022679"/>
    </source>
</evidence>
<dbReference type="GO" id="GO:0003677">
    <property type="term" value="F:DNA binding"/>
    <property type="evidence" value="ECO:0007669"/>
    <property type="project" value="UniProtKB-UniRule"/>
</dbReference>
<evidence type="ECO:0000256" key="5">
    <source>
        <dbReference type="ARBA" id="ARBA00023125"/>
    </source>
</evidence>
<dbReference type="NCBIfam" id="TIGR02389">
    <property type="entry name" value="RNA_pol_rpoA2"/>
    <property type="match status" value="1"/>
</dbReference>
<keyword evidence="6 8" id="KW-0804">Transcription</keyword>
<dbReference type="CDD" id="cd06528">
    <property type="entry name" value="RNAP_A"/>
    <property type="match status" value="1"/>
</dbReference>
<keyword evidence="5 8" id="KW-0238">DNA-binding</keyword>
<comment type="function">
    <text evidence="8">DNA-dependent RNA polymerase (RNAP) catalyzes the transcription of DNA into RNA using the four ribonucleoside triphosphates as substrates. Forms part of the jaw domain.</text>
</comment>
<sequence>MESADLEYKIMDLKLPPLLKQNLLNKILKENIESEEMIEEIIKETQIAYERTLVEPGEAVGVVAAQSIGEPGTQMTMRTFHYAGVAELNVTLGLPRMIEIVDARKEPSTPTMTINLLEEYKYDREKAQQVAKNIESTTVESVADNISVNLVEECISIILNAEKLEKRMLTVEDVINSIKSKMKLKIEDDGYVLNLKIKTPTLKALRKRLPKVRAIHLKGVSNINRVIIRKEDGSEEYILYSEGSNLKEVFEIEGVDPSKTTTNNIIEIQDVLGVEAARNAIIYEMVATLSNQGLTVDPRHLMMVSDLMTTDGVVKPIGRHGIGGEKASVLARAAFEETVKHLYSASMRGYSDELDGVVENIIVGKPISIGTGCINVGIKREYEEGNI</sequence>
<dbReference type="EC" id="2.7.7.6" evidence="8"/>
<evidence type="ECO:0000256" key="2">
    <source>
        <dbReference type="ARBA" id="ARBA00022490"/>
    </source>
</evidence>
<evidence type="ECO:0000256" key="8">
    <source>
        <dbReference type="HAMAP-Rule" id="MF_00411"/>
    </source>
</evidence>
<name>A0A8J7USU8_METVO</name>
<dbReference type="PANTHER" id="PTHR19376">
    <property type="entry name" value="DNA-DIRECTED RNA POLYMERASE"/>
    <property type="match status" value="1"/>
</dbReference>
<evidence type="ECO:0000256" key="1">
    <source>
        <dbReference type="ARBA" id="ARBA00022478"/>
    </source>
</evidence>
<dbReference type="InterPro" id="IPR012757">
    <property type="entry name" value="RPO1C"/>
</dbReference>
<accession>A0A8J7USU8</accession>
<dbReference type="SUPFAM" id="SSF64484">
    <property type="entry name" value="beta and beta-prime subunits of DNA dependent RNA-polymerase"/>
    <property type="match status" value="1"/>
</dbReference>
<dbReference type="InterPro" id="IPR007081">
    <property type="entry name" value="RNA_pol_Rpb1_5"/>
</dbReference>
<evidence type="ECO:0000313" key="11">
    <source>
        <dbReference type="Proteomes" id="UP000740329"/>
    </source>
</evidence>
<comment type="catalytic activity">
    <reaction evidence="7 8">
        <text>RNA(n) + a ribonucleoside 5'-triphosphate = RNA(n+1) + diphosphate</text>
        <dbReference type="Rhea" id="RHEA:21248"/>
        <dbReference type="Rhea" id="RHEA-COMP:14527"/>
        <dbReference type="Rhea" id="RHEA-COMP:17342"/>
        <dbReference type="ChEBI" id="CHEBI:33019"/>
        <dbReference type="ChEBI" id="CHEBI:61557"/>
        <dbReference type="ChEBI" id="CHEBI:140395"/>
        <dbReference type="EC" id="2.7.7.6"/>
    </reaction>
</comment>
<protein>
    <recommendedName>
        <fullName evidence="8">DNA-directed RNA polymerase subunit Rpo1C</fullName>
        <ecNumber evidence="8">2.7.7.6</ecNumber>
    </recommendedName>
    <alternativeName>
        <fullName evidence="8">DNA-directed RNA polymerase subunit A''</fullName>
    </alternativeName>
</protein>
<dbReference type="Pfam" id="PF04998">
    <property type="entry name" value="RNA_pol_Rpb1_5"/>
    <property type="match status" value="1"/>
</dbReference>
<proteinExistence type="inferred from homology"/>
<dbReference type="PANTHER" id="PTHR19376:SF32">
    <property type="entry name" value="DNA-DIRECTED RNA POLYMERASE III SUBUNIT RPC1"/>
    <property type="match status" value="1"/>
</dbReference>
<dbReference type="Gene3D" id="1.10.150.390">
    <property type="match status" value="1"/>
</dbReference>
<dbReference type="RefSeq" id="WP_209590391.1">
    <property type="nucleotide sequence ID" value="NZ_JAGGMU010000001.1"/>
</dbReference>
<dbReference type="GO" id="GO:0006351">
    <property type="term" value="P:DNA-templated transcription"/>
    <property type="evidence" value="ECO:0007669"/>
    <property type="project" value="UniProtKB-UniRule"/>
</dbReference>
<dbReference type="InterPro" id="IPR045867">
    <property type="entry name" value="DNA-dir_RpoC_beta_prime"/>
</dbReference>
<keyword evidence="2 8" id="KW-0963">Cytoplasm</keyword>
<evidence type="ECO:0000313" key="10">
    <source>
        <dbReference type="EMBL" id="MBP2200948.1"/>
    </source>
</evidence>
<evidence type="ECO:0000256" key="4">
    <source>
        <dbReference type="ARBA" id="ARBA00022695"/>
    </source>
</evidence>
<dbReference type="GO" id="GO:0003899">
    <property type="term" value="F:DNA-directed RNA polymerase activity"/>
    <property type="evidence" value="ECO:0007669"/>
    <property type="project" value="UniProtKB-UniRule"/>
</dbReference>
<evidence type="ECO:0000259" key="9">
    <source>
        <dbReference type="Pfam" id="PF04998"/>
    </source>
</evidence>
<dbReference type="GO" id="GO:0005737">
    <property type="term" value="C:cytoplasm"/>
    <property type="evidence" value="ECO:0007669"/>
    <property type="project" value="UniProtKB-SubCell"/>
</dbReference>
<reference evidence="10" key="1">
    <citation type="submission" date="2021-03" db="EMBL/GenBank/DDBJ databases">
        <title>Genomic Encyclopedia of Type Strains, Phase IV (KMG-V): Genome sequencing to study the core and pangenomes of soil and plant-associated prokaryotes.</title>
        <authorList>
            <person name="Whitman W."/>
        </authorList>
    </citation>
    <scope>NUCLEOTIDE SEQUENCE</scope>
    <source>
        <strain evidence="10">C4</strain>
    </source>
</reference>
<comment type="similarity">
    <text evidence="8">Belongs to the RNA polymerase beta' chain family.</text>
</comment>